<dbReference type="InterPro" id="IPR002698">
    <property type="entry name" value="FTHF_cligase"/>
</dbReference>
<dbReference type="Gene3D" id="3.40.50.10420">
    <property type="entry name" value="NagB/RpiA/CoA transferase-like"/>
    <property type="match status" value="1"/>
</dbReference>
<evidence type="ECO:0000256" key="1">
    <source>
        <dbReference type="ARBA" id="ARBA00010638"/>
    </source>
</evidence>
<keyword evidence="6" id="KW-0436">Ligase</keyword>
<dbReference type="InterPro" id="IPR024185">
    <property type="entry name" value="FTHF_cligase-like_sf"/>
</dbReference>
<keyword evidence="7" id="KW-1185">Reference proteome</keyword>
<organism evidence="6 7">
    <name type="scientific">Plastoroseomonas hellenica</name>
    <dbReference type="NCBI Taxonomy" id="2687306"/>
    <lineage>
        <taxon>Bacteria</taxon>
        <taxon>Pseudomonadati</taxon>
        <taxon>Pseudomonadota</taxon>
        <taxon>Alphaproteobacteria</taxon>
        <taxon>Acetobacterales</taxon>
        <taxon>Acetobacteraceae</taxon>
        <taxon>Plastoroseomonas</taxon>
    </lineage>
</organism>
<keyword evidence="4" id="KW-0460">Magnesium</keyword>
<comment type="caution">
    <text evidence="6">The sequence shown here is derived from an EMBL/GenBank/DDBJ whole genome shotgun (WGS) entry which is preliminary data.</text>
</comment>
<keyword evidence="2 4" id="KW-0547">Nucleotide-binding</keyword>
<reference evidence="7" key="1">
    <citation type="journal article" date="2021" name="Syst. Appl. Microbiol.">
        <title>Roseomonas hellenica sp. nov., isolated from roots of wild-growing Alkanna tinctoria.</title>
        <authorList>
            <person name="Rat A."/>
            <person name="Naranjo H.D."/>
            <person name="Lebbe L."/>
            <person name="Cnockaert M."/>
            <person name="Krigas N."/>
            <person name="Grigoriadou K."/>
            <person name="Maloupa E."/>
            <person name="Willems A."/>
        </authorList>
    </citation>
    <scope>NUCLEOTIDE SEQUENCE [LARGE SCALE GENOMIC DNA]</scope>
    <source>
        <strain evidence="7">LMG 31523</strain>
    </source>
</reference>
<evidence type="ECO:0000256" key="3">
    <source>
        <dbReference type="ARBA" id="ARBA00022840"/>
    </source>
</evidence>
<evidence type="ECO:0000313" key="7">
    <source>
        <dbReference type="Proteomes" id="UP001196870"/>
    </source>
</evidence>
<accession>A0ABS5F6A0</accession>
<comment type="catalytic activity">
    <reaction evidence="4">
        <text>(6S)-5-formyl-5,6,7,8-tetrahydrofolate + ATP = (6R)-5,10-methenyltetrahydrofolate + ADP + phosphate</text>
        <dbReference type="Rhea" id="RHEA:10488"/>
        <dbReference type="ChEBI" id="CHEBI:30616"/>
        <dbReference type="ChEBI" id="CHEBI:43474"/>
        <dbReference type="ChEBI" id="CHEBI:57455"/>
        <dbReference type="ChEBI" id="CHEBI:57457"/>
        <dbReference type="ChEBI" id="CHEBI:456216"/>
        <dbReference type="EC" id="6.3.3.2"/>
    </reaction>
</comment>
<comment type="cofactor">
    <cofactor evidence="4">
        <name>Mg(2+)</name>
        <dbReference type="ChEBI" id="CHEBI:18420"/>
    </cofactor>
</comment>
<dbReference type="RefSeq" id="WP_211855874.1">
    <property type="nucleotide sequence ID" value="NZ_JAAGBB010000048.1"/>
</dbReference>
<dbReference type="Pfam" id="PF01812">
    <property type="entry name" value="5-FTHF_cyc-lig"/>
    <property type="match status" value="1"/>
</dbReference>
<name>A0ABS5F6A0_9PROT</name>
<protein>
    <recommendedName>
        <fullName evidence="4">5-formyltetrahydrofolate cyclo-ligase</fullName>
        <ecNumber evidence="4">6.3.3.2</ecNumber>
    </recommendedName>
</protein>
<sequence length="237" mass="25925">MADTEHRQPPPAPEIASPEEDPNATIQCSSPPCFMHELDPSWLGFMPWLEVRAWRKAQRARLIADRLAPPREARAVRDAAITPRIRAALPPMAGVVVGFYWPMRGEYDPRPLARALHAEGVQLALPVVVAKAAPMVFRPWFPGARLVPGIWDIPVPAEGEPVAPDLLLVPLVGFDAGRYRLGYGGGYYDRTLAAMPKRPTTIGIGFEQGSLATIHPQPHDIPMDVIVTEGRTVSAGQ</sequence>
<dbReference type="EMBL" id="JAAGBB010000048">
    <property type="protein sequence ID" value="MBR0668099.1"/>
    <property type="molecule type" value="Genomic_DNA"/>
</dbReference>
<dbReference type="SUPFAM" id="SSF100950">
    <property type="entry name" value="NagB/RpiA/CoA transferase-like"/>
    <property type="match status" value="1"/>
</dbReference>
<evidence type="ECO:0000313" key="6">
    <source>
        <dbReference type="EMBL" id="MBR0668099.1"/>
    </source>
</evidence>
<dbReference type="NCBIfam" id="TIGR02727">
    <property type="entry name" value="MTHFS_bact"/>
    <property type="match status" value="1"/>
</dbReference>
<comment type="similarity">
    <text evidence="1 4">Belongs to the 5-formyltetrahydrofolate cyclo-ligase family.</text>
</comment>
<dbReference type="Proteomes" id="UP001196870">
    <property type="component" value="Unassembled WGS sequence"/>
</dbReference>
<dbReference type="InterPro" id="IPR037171">
    <property type="entry name" value="NagB/RpiA_transferase-like"/>
</dbReference>
<feature type="region of interest" description="Disordered" evidence="5">
    <location>
        <begin position="1"/>
        <end position="26"/>
    </location>
</feature>
<dbReference type="PANTHER" id="PTHR23407:SF1">
    <property type="entry name" value="5-FORMYLTETRAHYDROFOLATE CYCLO-LIGASE"/>
    <property type="match status" value="1"/>
</dbReference>
<evidence type="ECO:0000256" key="5">
    <source>
        <dbReference type="SAM" id="MobiDB-lite"/>
    </source>
</evidence>
<keyword evidence="4" id="KW-0479">Metal-binding</keyword>
<dbReference type="PANTHER" id="PTHR23407">
    <property type="entry name" value="ATPASE INHIBITOR/5-FORMYLTETRAHYDROFOLATE CYCLO-LIGASE"/>
    <property type="match status" value="1"/>
</dbReference>
<evidence type="ECO:0000256" key="2">
    <source>
        <dbReference type="ARBA" id="ARBA00022741"/>
    </source>
</evidence>
<keyword evidence="3 4" id="KW-0067">ATP-binding</keyword>
<gene>
    <name evidence="6" type="ORF">GXW71_27345</name>
</gene>
<proteinExistence type="inferred from homology"/>
<dbReference type="GO" id="GO:0030272">
    <property type="term" value="F:5-formyltetrahydrofolate cyclo-ligase activity"/>
    <property type="evidence" value="ECO:0007669"/>
    <property type="project" value="UniProtKB-EC"/>
</dbReference>
<dbReference type="EC" id="6.3.3.2" evidence="4"/>
<evidence type="ECO:0000256" key="4">
    <source>
        <dbReference type="RuleBase" id="RU361279"/>
    </source>
</evidence>